<name>A0A8T3VKD0_9EURY</name>
<keyword evidence="1" id="KW-0812">Transmembrane</keyword>
<sequence>MALALLISFFLTGLGIAYAGDVRKGLSIFGLYLILNIISIYAFGMVLGVIIFILWIYGMYATYREVNIYNGS</sequence>
<evidence type="ECO:0000313" key="2">
    <source>
        <dbReference type="EMBL" id="MBE6510340.1"/>
    </source>
</evidence>
<accession>A0A8T3VKD0</accession>
<dbReference type="EMBL" id="SUTF01000004">
    <property type="protein sequence ID" value="MBE6510340.1"/>
    <property type="molecule type" value="Genomic_DNA"/>
</dbReference>
<comment type="caution">
    <text evidence="2">The sequence shown here is derived from an EMBL/GenBank/DDBJ whole genome shotgun (WGS) entry which is preliminary data.</text>
</comment>
<evidence type="ECO:0000313" key="3">
    <source>
        <dbReference type="Proteomes" id="UP000713479"/>
    </source>
</evidence>
<feature type="transmembrane region" description="Helical" evidence="1">
    <location>
        <begin position="29"/>
        <end position="57"/>
    </location>
</feature>
<organism evidence="2 3">
    <name type="scientific">Methanobrevibacter millerae</name>
    <dbReference type="NCBI Taxonomy" id="230361"/>
    <lineage>
        <taxon>Archaea</taxon>
        <taxon>Methanobacteriati</taxon>
        <taxon>Methanobacteriota</taxon>
        <taxon>Methanomada group</taxon>
        <taxon>Methanobacteria</taxon>
        <taxon>Methanobacteriales</taxon>
        <taxon>Methanobacteriaceae</taxon>
        <taxon>Methanobrevibacter</taxon>
    </lineage>
</organism>
<reference evidence="2" key="1">
    <citation type="submission" date="2019-04" db="EMBL/GenBank/DDBJ databases">
        <title>Evolution of Biomass-Degrading Anaerobic Consortia Revealed by Metagenomics.</title>
        <authorList>
            <person name="Peng X."/>
        </authorList>
    </citation>
    <scope>NUCLEOTIDE SEQUENCE</scope>
    <source>
        <strain evidence="2">SIG13</strain>
    </source>
</reference>
<gene>
    <name evidence="2" type="ORF">E7Z74_03625</name>
</gene>
<evidence type="ECO:0000256" key="1">
    <source>
        <dbReference type="SAM" id="Phobius"/>
    </source>
</evidence>
<proteinExistence type="predicted"/>
<dbReference type="AlphaFoldDB" id="A0A8T3VKD0"/>
<protein>
    <submittedName>
        <fullName evidence="2">Uncharacterized protein</fullName>
    </submittedName>
</protein>
<keyword evidence="1" id="KW-0472">Membrane</keyword>
<keyword evidence="1" id="KW-1133">Transmembrane helix</keyword>
<dbReference type="Proteomes" id="UP000713479">
    <property type="component" value="Unassembled WGS sequence"/>
</dbReference>